<name>A0ACB5UAZ8_AMBMO</name>
<dbReference type="Proteomes" id="UP001165064">
    <property type="component" value="Unassembled WGS sequence"/>
</dbReference>
<sequence>MRSLKTAPKEEPEYPPSILSPPPAPMFNVEDPVPITNGTELASEWFAKNPILDFDMYNEDMSDVISDFNVNSEQRQLHLQQQEQNSTNKGLSTGSGNSNDTGAITNGNSGSSGLGNGNVDSLLLDNSDLNFGTGALVDPMVGVGGANADIGDVAGVVNGGSATVTASPKFEFKFDDNDDFMMY</sequence>
<evidence type="ECO:0000313" key="1">
    <source>
        <dbReference type="EMBL" id="GMF05842.1"/>
    </source>
</evidence>
<organism evidence="1 2">
    <name type="scientific">Ambrosiozyma monospora</name>
    <name type="common">Yeast</name>
    <name type="synonym">Endomycopsis monosporus</name>
    <dbReference type="NCBI Taxonomy" id="43982"/>
    <lineage>
        <taxon>Eukaryota</taxon>
        <taxon>Fungi</taxon>
        <taxon>Dikarya</taxon>
        <taxon>Ascomycota</taxon>
        <taxon>Saccharomycotina</taxon>
        <taxon>Pichiomycetes</taxon>
        <taxon>Pichiales</taxon>
        <taxon>Pichiaceae</taxon>
        <taxon>Ambrosiozyma</taxon>
    </lineage>
</organism>
<reference evidence="1" key="1">
    <citation type="submission" date="2023-04" db="EMBL/GenBank/DDBJ databases">
        <title>Ambrosiozyma monospora NBRC 10751.</title>
        <authorList>
            <person name="Ichikawa N."/>
            <person name="Sato H."/>
            <person name="Tonouchi N."/>
        </authorList>
    </citation>
    <scope>NUCLEOTIDE SEQUENCE</scope>
    <source>
        <strain evidence="1">NBRC 10751</strain>
    </source>
</reference>
<dbReference type="EMBL" id="BSXS01014697">
    <property type="protein sequence ID" value="GMF05842.1"/>
    <property type="molecule type" value="Genomic_DNA"/>
</dbReference>
<comment type="caution">
    <text evidence="1">The sequence shown here is derived from an EMBL/GenBank/DDBJ whole genome shotgun (WGS) entry which is preliminary data.</text>
</comment>
<proteinExistence type="predicted"/>
<protein>
    <submittedName>
        <fullName evidence="1">Unnamed protein product</fullName>
    </submittedName>
</protein>
<accession>A0ACB5UAZ8</accession>
<evidence type="ECO:0000313" key="2">
    <source>
        <dbReference type="Proteomes" id="UP001165064"/>
    </source>
</evidence>
<gene>
    <name evidence="1" type="ORF">Amon02_001248400</name>
</gene>
<keyword evidence="2" id="KW-1185">Reference proteome</keyword>